<evidence type="ECO:0000256" key="2">
    <source>
        <dbReference type="ARBA" id="ARBA00009852"/>
    </source>
</evidence>
<name>A0AAD1BYY7_METFU</name>
<keyword evidence="3" id="KW-1003">Cell membrane</keyword>
<organism evidence="5 6">
    <name type="scientific">Metapseudomonas furukawaii</name>
    <name type="common">Pseudomonas furukawaii</name>
    <dbReference type="NCBI Taxonomy" id="1149133"/>
    <lineage>
        <taxon>Bacteria</taxon>
        <taxon>Pseudomonadati</taxon>
        <taxon>Pseudomonadota</taxon>
        <taxon>Gammaproteobacteria</taxon>
        <taxon>Pseudomonadales</taxon>
        <taxon>Pseudomonadaceae</taxon>
        <taxon>Metapseudomonas</taxon>
    </lineage>
</organism>
<dbReference type="Proteomes" id="UP000218554">
    <property type="component" value="Chromosome"/>
</dbReference>
<evidence type="ECO:0000256" key="1">
    <source>
        <dbReference type="ARBA" id="ARBA00004236"/>
    </source>
</evidence>
<dbReference type="AlphaFoldDB" id="A0AAD1BYY7"/>
<keyword evidence="6" id="KW-1185">Reference proteome</keyword>
<reference evidence="5 6" key="2">
    <citation type="journal article" date="2017" name="Int. J. Syst. Evol. Microbiol.">
        <title>Pseudomonas furukawaii sp. nov., a polychlorinated biphenyl-degrading bacterium isolated from biphenyl-contaminated soil in Japan.</title>
        <authorList>
            <person name="Kimura N."/>
            <person name="Watanabe T."/>
            <person name="Suenaga H."/>
            <person name="Fujihara H."/>
            <person name="Futagami T."/>
            <person name="Goto M."/>
            <person name="Hanada S."/>
            <person name="Hirose J."/>
        </authorList>
    </citation>
    <scope>NUCLEOTIDE SEQUENCE [LARGE SCALE GENOMIC DNA]</scope>
    <source>
        <strain evidence="6">DSM 10086 / NBRC 110670 / KF707</strain>
    </source>
</reference>
<dbReference type="InterPro" id="IPR009722">
    <property type="entry name" value="YjiK/CarP"/>
</dbReference>
<dbReference type="RefSeq" id="WP_069776287.1">
    <property type="nucleotide sequence ID" value="NZ_AJMR01000161.1"/>
</dbReference>
<protein>
    <submittedName>
        <fullName evidence="5">Outer membrane protein</fullName>
    </submittedName>
</protein>
<dbReference type="CDD" id="cd09971">
    <property type="entry name" value="SdiA-regulated"/>
    <property type="match status" value="1"/>
</dbReference>
<gene>
    <name evidence="5" type="ORF">KF707C_25630</name>
</gene>
<reference evidence="6" key="1">
    <citation type="submission" date="2015-05" db="EMBL/GenBank/DDBJ databases">
        <title>Draft genome sequencing of a biphenyl-degrading bacterium, Pseudomonas balearica KF707 (=NBRC110670).</title>
        <authorList>
            <person name="Kimura N."/>
            <person name="Hirose J."/>
            <person name="Watanabe T."/>
            <person name="Suenaga H."/>
            <person name="Fujihara H."/>
            <person name="Noguchi M."/>
            <person name="Hashimoto M."/>
            <person name="Shimodaira J."/>
            <person name="Tsuchikane K."/>
            <person name="Hosoyama A."/>
            <person name="Yamazoe A."/>
            <person name="Fujita N."/>
            <person name="Furukawa K."/>
        </authorList>
    </citation>
    <scope>NUCLEOTIDE SEQUENCE [LARGE SCALE GENOMIC DNA]</scope>
    <source>
        <strain evidence="6">DSM 10086 / NBRC 110670 / KF707</strain>
    </source>
</reference>
<comment type="subcellular location">
    <subcellularLocation>
        <location evidence="1">Cell membrane</location>
    </subcellularLocation>
</comment>
<evidence type="ECO:0000313" key="6">
    <source>
        <dbReference type="Proteomes" id="UP000218554"/>
    </source>
</evidence>
<evidence type="ECO:0000313" key="5">
    <source>
        <dbReference type="EMBL" id="BAU74251.1"/>
    </source>
</evidence>
<sequence length="319" mass="35258">MNSAVDLDKCKTNPGKRLRTLGACSLGLLVLLLATVASTKFHWHERGWFYLASRIHAGDWAGHSVWLPDYKVEIEARPVAGINDDLSAIDFASDRGRLLTVTNAPPIKLVEMDREGNITAQYPLTGFEDVEGLAYMGDGLMAVAEEVRQQLVFFRLPTQSGQAIDKQAAQTLALPLRSSAHNKGFEGLAYDEAHDRIFVAKERDPRQLYAVSGVKASLGGKLQLKVEDLSDWIDRSVFAKDISDLHFDARTGHLLVLSHESKLVIELSGNGEVVSFRTLLGSFSDLEKSVGQAEGLTLDDESTLYVVSEPNLLYRFRKN</sequence>
<dbReference type="SUPFAM" id="SSF50956">
    <property type="entry name" value="Thermostable phytase (3-phytase)"/>
    <property type="match status" value="1"/>
</dbReference>
<dbReference type="EMBL" id="AP014862">
    <property type="protein sequence ID" value="BAU74251.1"/>
    <property type="molecule type" value="Genomic_DNA"/>
</dbReference>
<dbReference type="KEGG" id="pfuw:KF707C_25630"/>
<proteinExistence type="inferred from homology"/>
<evidence type="ECO:0000256" key="4">
    <source>
        <dbReference type="ARBA" id="ARBA00023136"/>
    </source>
</evidence>
<dbReference type="Pfam" id="PF06977">
    <property type="entry name" value="SdiA-regulated"/>
    <property type="match status" value="1"/>
</dbReference>
<dbReference type="InterPro" id="IPR011042">
    <property type="entry name" value="6-blade_b-propeller_TolB-like"/>
</dbReference>
<dbReference type="GO" id="GO:0005886">
    <property type="term" value="C:plasma membrane"/>
    <property type="evidence" value="ECO:0007669"/>
    <property type="project" value="UniProtKB-SubCell"/>
</dbReference>
<evidence type="ECO:0000256" key="3">
    <source>
        <dbReference type="ARBA" id="ARBA00022475"/>
    </source>
</evidence>
<dbReference type="Gene3D" id="2.120.10.30">
    <property type="entry name" value="TolB, C-terminal domain"/>
    <property type="match status" value="1"/>
</dbReference>
<keyword evidence="4" id="KW-0472">Membrane</keyword>
<comment type="similarity">
    <text evidence="2">Belongs to the YjiK family.</text>
</comment>
<accession>A0AAD1BYY7</accession>